<dbReference type="Gene3D" id="3.30.200.20">
    <property type="entry name" value="Phosphorylase Kinase, domain 1"/>
    <property type="match status" value="1"/>
</dbReference>
<evidence type="ECO:0000256" key="6">
    <source>
        <dbReference type="ARBA" id="ARBA00022840"/>
    </source>
</evidence>
<evidence type="ECO:0000256" key="2">
    <source>
        <dbReference type="ARBA" id="ARBA00022527"/>
    </source>
</evidence>
<evidence type="ECO:0000256" key="1">
    <source>
        <dbReference type="ARBA" id="ARBA00012513"/>
    </source>
</evidence>
<dbReference type="OrthoDB" id="5979581at2759"/>
<proteinExistence type="predicted"/>
<dbReference type="Proteomes" id="UP000567885">
    <property type="component" value="Unassembled WGS sequence"/>
</dbReference>
<dbReference type="PANTHER" id="PTHR47634:SF9">
    <property type="entry name" value="PROTEIN KINASE DOMAIN-CONTAINING PROTEIN-RELATED"/>
    <property type="match status" value="1"/>
</dbReference>
<evidence type="ECO:0000256" key="4">
    <source>
        <dbReference type="ARBA" id="ARBA00022741"/>
    </source>
</evidence>
<dbReference type="InterPro" id="IPR000719">
    <property type="entry name" value="Prot_kinase_dom"/>
</dbReference>
<evidence type="ECO:0000256" key="8">
    <source>
        <dbReference type="ARBA" id="ARBA00048679"/>
    </source>
</evidence>
<gene>
    <name evidence="10" type="ORF">FHETE_567</name>
</gene>
<dbReference type="PANTHER" id="PTHR47634">
    <property type="entry name" value="PROTEIN KINASE DOMAIN-CONTAINING PROTEIN-RELATED"/>
    <property type="match status" value="1"/>
</dbReference>
<evidence type="ECO:0000256" key="3">
    <source>
        <dbReference type="ARBA" id="ARBA00022679"/>
    </source>
</evidence>
<protein>
    <recommendedName>
        <fullName evidence="1">non-specific serine/threonine protein kinase</fullName>
        <ecNumber evidence="1">2.7.11.1</ecNumber>
    </recommendedName>
</protein>
<keyword evidence="3" id="KW-0808">Transferase</keyword>
<keyword evidence="11" id="KW-1185">Reference proteome</keyword>
<comment type="caution">
    <text evidence="10">The sequence shown here is derived from an EMBL/GenBank/DDBJ whole genome shotgun (WGS) entry which is preliminary data.</text>
</comment>
<evidence type="ECO:0000259" key="9">
    <source>
        <dbReference type="PROSITE" id="PS50011"/>
    </source>
</evidence>
<evidence type="ECO:0000313" key="10">
    <source>
        <dbReference type="EMBL" id="KAF5680025.1"/>
    </source>
</evidence>
<keyword evidence="6" id="KW-0067">ATP-binding</keyword>
<sequence>MALYHRPWPPTSAPAACLDPAAPIEEETLPRYTPDRFYPIRLGQILDGRYQIATKLGFGSKSTVWLARDLYQWQWLDEKYVAIKVKTRKKPSKRSPVENEVKIMKRIAQTNPKHKGWQFIRKLIDTFPIEGISGYHTCLVLEPLREPLWLYCSRYAGGVIPPEILKILVQMILHALDYIHSECSIIHTDLNPGNIMIKIEDPMIFQRDARSEFRRPLPEKQLHDRTIYLSRDNYGPLTKPTGIIQLVGFDRAISTTPGELHTGAIQSELYRAPEVILNSGYTYSADIWSLGVLVILP</sequence>
<reference evidence="10 11" key="1">
    <citation type="submission" date="2020-05" db="EMBL/GenBank/DDBJ databases">
        <title>Identification and distribution of gene clusters putatively required for synthesis of sphingolipid metabolism inhibitors in phylogenetically diverse species of the filamentous fungus Fusarium.</title>
        <authorList>
            <person name="Kim H.-S."/>
            <person name="Busman M."/>
            <person name="Brown D.W."/>
            <person name="Divon H."/>
            <person name="Uhlig S."/>
            <person name="Proctor R.H."/>
        </authorList>
    </citation>
    <scope>NUCLEOTIDE SEQUENCE [LARGE SCALE GENOMIC DNA]</scope>
    <source>
        <strain evidence="10 11">NRRL 20693</strain>
    </source>
</reference>
<comment type="catalytic activity">
    <reaction evidence="7">
        <text>L-threonyl-[protein] + ATP = O-phospho-L-threonyl-[protein] + ADP + H(+)</text>
        <dbReference type="Rhea" id="RHEA:46608"/>
        <dbReference type="Rhea" id="RHEA-COMP:11060"/>
        <dbReference type="Rhea" id="RHEA-COMP:11605"/>
        <dbReference type="ChEBI" id="CHEBI:15378"/>
        <dbReference type="ChEBI" id="CHEBI:30013"/>
        <dbReference type="ChEBI" id="CHEBI:30616"/>
        <dbReference type="ChEBI" id="CHEBI:61977"/>
        <dbReference type="ChEBI" id="CHEBI:456216"/>
        <dbReference type="EC" id="2.7.11.1"/>
    </reaction>
</comment>
<dbReference type="InterPro" id="IPR011009">
    <property type="entry name" value="Kinase-like_dom_sf"/>
</dbReference>
<comment type="catalytic activity">
    <reaction evidence="8">
        <text>L-seryl-[protein] + ATP = O-phospho-L-seryl-[protein] + ADP + H(+)</text>
        <dbReference type="Rhea" id="RHEA:17989"/>
        <dbReference type="Rhea" id="RHEA-COMP:9863"/>
        <dbReference type="Rhea" id="RHEA-COMP:11604"/>
        <dbReference type="ChEBI" id="CHEBI:15378"/>
        <dbReference type="ChEBI" id="CHEBI:29999"/>
        <dbReference type="ChEBI" id="CHEBI:30616"/>
        <dbReference type="ChEBI" id="CHEBI:83421"/>
        <dbReference type="ChEBI" id="CHEBI:456216"/>
        <dbReference type="EC" id="2.7.11.1"/>
    </reaction>
</comment>
<evidence type="ECO:0000256" key="7">
    <source>
        <dbReference type="ARBA" id="ARBA00047899"/>
    </source>
</evidence>
<dbReference type="SUPFAM" id="SSF56112">
    <property type="entry name" value="Protein kinase-like (PK-like)"/>
    <property type="match status" value="1"/>
</dbReference>
<feature type="domain" description="Protein kinase" evidence="9">
    <location>
        <begin position="50"/>
        <end position="297"/>
    </location>
</feature>
<evidence type="ECO:0000256" key="5">
    <source>
        <dbReference type="ARBA" id="ARBA00022777"/>
    </source>
</evidence>
<keyword evidence="4" id="KW-0547">Nucleotide-binding</keyword>
<dbReference type="SMART" id="SM00220">
    <property type="entry name" value="S_TKc"/>
    <property type="match status" value="1"/>
</dbReference>
<dbReference type="EMBL" id="JAAGWQ010000007">
    <property type="protein sequence ID" value="KAF5680025.1"/>
    <property type="molecule type" value="Genomic_DNA"/>
</dbReference>
<keyword evidence="5 10" id="KW-0418">Kinase</keyword>
<dbReference type="InterPro" id="IPR051334">
    <property type="entry name" value="SRPK"/>
</dbReference>
<dbReference type="Pfam" id="PF00069">
    <property type="entry name" value="Pkinase"/>
    <property type="match status" value="1"/>
</dbReference>
<dbReference type="AlphaFoldDB" id="A0A8H5U2L1"/>
<accession>A0A8H5U2L1</accession>
<keyword evidence="2" id="KW-0723">Serine/threonine-protein kinase</keyword>
<dbReference type="EC" id="2.7.11.1" evidence="1"/>
<name>A0A8H5U2L1_FUSHE</name>
<dbReference type="GO" id="GO:0050684">
    <property type="term" value="P:regulation of mRNA processing"/>
    <property type="evidence" value="ECO:0007669"/>
    <property type="project" value="TreeGrafter"/>
</dbReference>
<evidence type="ECO:0000313" key="11">
    <source>
        <dbReference type="Proteomes" id="UP000567885"/>
    </source>
</evidence>
<dbReference type="GO" id="GO:0004674">
    <property type="term" value="F:protein serine/threonine kinase activity"/>
    <property type="evidence" value="ECO:0007669"/>
    <property type="project" value="UniProtKB-KW"/>
</dbReference>
<dbReference type="Gene3D" id="1.10.510.10">
    <property type="entry name" value="Transferase(Phosphotransferase) domain 1"/>
    <property type="match status" value="1"/>
</dbReference>
<dbReference type="GO" id="GO:0005524">
    <property type="term" value="F:ATP binding"/>
    <property type="evidence" value="ECO:0007669"/>
    <property type="project" value="UniProtKB-KW"/>
</dbReference>
<dbReference type="GO" id="GO:0000245">
    <property type="term" value="P:spliceosomal complex assembly"/>
    <property type="evidence" value="ECO:0007669"/>
    <property type="project" value="TreeGrafter"/>
</dbReference>
<organism evidence="10 11">
    <name type="scientific">Fusarium heterosporum</name>
    <dbReference type="NCBI Taxonomy" id="42747"/>
    <lineage>
        <taxon>Eukaryota</taxon>
        <taxon>Fungi</taxon>
        <taxon>Dikarya</taxon>
        <taxon>Ascomycota</taxon>
        <taxon>Pezizomycotina</taxon>
        <taxon>Sordariomycetes</taxon>
        <taxon>Hypocreomycetidae</taxon>
        <taxon>Hypocreales</taxon>
        <taxon>Nectriaceae</taxon>
        <taxon>Fusarium</taxon>
        <taxon>Fusarium heterosporum species complex</taxon>
    </lineage>
</organism>
<dbReference type="PROSITE" id="PS50011">
    <property type="entry name" value="PROTEIN_KINASE_DOM"/>
    <property type="match status" value="1"/>
</dbReference>